<gene>
    <name evidence="1" type="ORF">S12H4_54667</name>
</gene>
<protein>
    <submittedName>
        <fullName evidence="1">Uncharacterized protein</fullName>
    </submittedName>
</protein>
<feature type="non-terminal residue" evidence="1">
    <location>
        <position position="1"/>
    </location>
</feature>
<organism evidence="1">
    <name type="scientific">marine sediment metagenome</name>
    <dbReference type="NCBI Taxonomy" id="412755"/>
    <lineage>
        <taxon>unclassified sequences</taxon>
        <taxon>metagenomes</taxon>
        <taxon>ecological metagenomes</taxon>
    </lineage>
</organism>
<name>X1U3N6_9ZZZZ</name>
<reference evidence="1" key="1">
    <citation type="journal article" date="2014" name="Front. Microbiol.">
        <title>High frequency of phylogenetically diverse reductive dehalogenase-homologous genes in deep subseafloor sedimentary metagenomes.</title>
        <authorList>
            <person name="Kawai M."/>
            <person name="Futagami T."/>
            <person name="Toyoda A."/>
            <person name="Takaki Y."/>
            <person name="Nishi S."/>
            <person name="Hori S."/>
            <person name="Arai W."/>
            <person name="Tsubouchi T."/>
            <person name="Morono Y."/>
            <person name="Uchiyama I."/>
            <person name="Ito T."/>
            <person name="Fujiyama A."/>
            <person name="Inagaki F."/>
            <person name="Takami H."/>
        </authorList>
    </citation>
    <scope>NUCLEOTIDE SEQUENCE</scope>
    <source>
        <strain evidence="1">Expedition CK06-06</strain>
    </source>
</reference>
<dbReference type="EMBL" id="BARW01034970">
    <property type="protein sequence ID" value="GAJ12104.1"/>
    <property type="molecule type" value="Genomic_DNA"/>
</dbReference>
<sequence>SQLIFQFGGIGGAVTGLLCYFFNNLVQVAFDTRHRCRCFDTVLDILAGPVFDARDNSFDGFVFTVQ</sequence>
<dbReference type="AlphaFoldDB" id="X1U3N6"/>
<accession>X1U3N6</accession>
<evidence type="ECO:0000313" key="1">
    <source>
        <dbReference type="EMBL" id="GAJ12104.1"/>
    </source>
</evidence>
<comment type="caution">
    <text evidence="1">The sequence shown here is derived from an EMBL/GenBank/DDBJ whole genome shotgun (WGS) entry which is preliminary data.</text>
</comment>
<proteinExistence type="predicted"/>